<gene>
    <name evidence="1" type="ORF">A5679_17205</name>
</gene>
<name>A0A1A2VPT6_MYCSC</name>
<dbReference type="EMBL" id="LZJY01000211">
    <property type="protein sequence ID" value="OBI02890.1"/>
    <property type="molecule type" value="Genomic_DNA"/>
</dbReference>
<organism evidence="1 2">
    <name type="scientific">Mycobacterium scrofulaceum</name>
    <dbReference type="NCBI Taxonomy" id="1783"/>
    <lineage>
        <taxon>Bacteria</taxon>
        <taxon>Bacillati</taxon>
        <taxon>Actinomycetota</taxon>
        <taxon>Actinomycetes</taxon>
        <taxon>Mycobacteriales</taxon>
        <taxon>Mycobacteriaceae</taxon>
        <taxon>Mycobacterium</taxon>
    </lineage>
</organism>
<sequence>MNADPLEVGKSLLAGLRHGIGDQHSAQIAFTGVEQRGTRAIRQIATRDDDGVTALLPEPLLQARAIETAPSRFEDDHLAATDML</sequence>
<comment type="caution">
    <text evidence="1">The sequence shown here is derived from an EMBL/GenBank/DDBJ whole genome shotgun (WGS) entry which is preliminary data.</text>
</comment>
<evidence type="ECO:0000313" key="1">
    <source>
        <dbReference type="EMBL" id="OBI02890.1"/>
    </source>
</evidence>
<proteinExistence type="predicted"/>
<accession>A0A1A2VPT6</accession>
<protein>
    <submittedName>
        <fullName evidence="1">Uncharacterized protein</fullName>
    </submittedName>
</protein>
<reference evidence="1 2" key="1">
    <citation type="submission" date="2016-06" db="EMBL/GenBank/DDBJ databases">
        <authorList>
            <person name="Kjaerup R.B."/>
            <person name="Dalgaard T.S."/>
            <person name="Juul-Madsen H.R."/>
        </authorList>
    </citation>
    <scope>NUCLEOTIDE SEQUENCE [LARGE SCALE GENOMIC DNA]</scope>
    <source>
        <strain evidence="1 2">E2838</strain>
    </source>
</reference>
<dbReference type="Proteomes" id="UP000092207">
    <property type="component" value="Unassembled WGS sequence"/>
</dbReference>
<dbReference type="AlphaFoldDB" id="A0A1A2VPT6"/>
<evidence type="ECO:0000313" key="2">
    <source>
        <dbReference type="Proteomes" id="UP000092207"/>
    </source>
</evidence>